<dbReference type="PROSITE" id="PS50240">
    <property type="entry name" value="TRYPSIN_DOM"/>
    <property type="match status" value="1"/>
</dbReference>
<organism evidence="8 9">
    <name type="scientific">Austrofundulus limnaeus</name>
    <name type="common">Annual killifish</name>
    <dbReference type="NCBI Taxonomy" id="52670"/>
    <lineage>
        <taxon>Eukaryota</taxon>
        <taxon>Metazoa</taxon>
        <taxon>Chordata</taxon>
        <taxon>Craniata</taxon>
        <taxon>Vertebrata</taxon>
        <taxon>Euteleostomi</taxon>
        <taxon>Actinopterygii</taxon>
        <taxon>Neopterygii</taxon>
        <taxon>Teleostei</taxon>
        <taxon>Neoteleostei</taxon>
        <taxon>Acanthomorphata</taxon>
        <taxon>Ovalentaria</taxon>
        <taxon>Atherinomorphae</taxon>
        <taxon>Cyprinodontiformes</taxon>
        <taxon>Rivulidae</taxon>
        <taxon>Austrofundulus</taxon>
    </lineage>
</organism>
<dbReference type="STRING" id="52670.A0A2I4DB99"/>
<dbReference type="InterPro" id="IPR001314">
    <property type="entry name" value="Peptidase_S1A"/>
</dbReference>
<dbReference type="OrthoDB" id="93664at2759"/>
<evidence type="ECO:0000313" key="9">
    <source>
        <dbReference type="RefSeq" id="XP_013889514.1"/>
    </source>
</evidence>
<dbReference type="PANTHER" id="PTHR24252">
    <property type="entry name" value="ACROSIN-RELATED"/>
    <property type="match status" value="1"/>
</dbReference>
<dbReference type="InParanoid" id="A0A2I4DB99"/>
<dbReference type="Gene3D" id="2.40.10.10">
    <property type="entry name" value="Trypsin-like serine proteases"/>
    <property type="match status" value="1"/>
</dbReference>
<sequence length="327" mass="33985">MRVNMFTCGVLLLLLVLTAPGSEAETADCGLASLNTKEESRIVGGQTATPGAWPWQAYLQIPVSGSSTSFSLCGGSLISNQWVLTAAHCFQNSASKGVTIYLGRQNPNNFNPNEQQFTASQVIVHPNHNSETNDNDVALLQLSSTVTFNKYISPVCLATADSVFPAGLNSWVTGFGTTSSGGSVSTTLQEVNIPIVSNSACNAVHGSITSNMICAGLTQGGKDSCQGDSGGPLVSKNGTRWVQAGVVSFGDGCARPNIPGVYARVSRYESWISSTVTGQQPGFVNIQNTSVLAVVSPGSSGAGHFSSLSIPLLLSVIPVVFSVFVLS</sequence>
<keyword evidence="3 5" id="KW-0720">Serine protease</keyword>
<protein>
    <submittedName>
        <fullName evidence="9">Cationic trypsin</fullName>
    </submittedName>
</protein>
<dbReference type="GO" id="GO:0006508">
    <property type="term" value="P:proteolysis"/>
    <property type="evidence" value="ECO:0007669"/>
    <property type="project" value="UniProtKB-KW"/>
</dbReference>
<dbReference type="SUPFAM" id="SSF50494">
    <property type="entry name" value="Trypsin-like serine proteases"/>
    <property type="match status" value="1"/>
</dbReference>
<dbReference type="RefSeq" id="XP_013889514.1">
    <property type="nucleotide sequence ID" value="XM_014034060.1"/>
</dbReference>
<keyword evidence="8" id="KW-1185">Reference proteome</keyword>
<dbReference type="Proteomes" id="UP000192220">
    <property type="component" value="Unplaced"/>
</dbReference>
<proteinExistence type="predicted"/>
<evidence type="ECO:0000256" key="3">
    <source>
        <dbReference type="ARBA" id="ARBA00022825"/>
    </source>
</evidence>
<keyword evidence="6" id="KW-0732">Signal</keyword>
<feature type="chain" id="PRO_5014193875" evidence="6">
    <location>
        <begin position="25"/>
        <end position="327"/>
    </location>
</feature>
<evidence type="ECO:0000256" key="4">
    <source>
        <dbReference type="ARBA" id="ARBA00023157"/>
    </source>
</evidence>
<name>A0A2I4DB99_AUSLI</name>
<dbReference type="GO" id="GO:0004252">
    <property type="term" value="F:serine-type endopeptidase activity"/>
    <property type="evidence" value="ECO:0007669"/>
    <property type="project" value="InterPro"/>
</dbReference>
<dbReference type="SMART" id="SM00020">
    <property type="entry name" value="Tryp_SPc"/>
    <property type="match status" value="1"/>
</dbReference>
<dbReference type="PROSITE" id="PS00134">
    <property type="entry name" value="TRYPSIN_HIS"/>
    <property type="match status" value="1"/>
</dbReference>
<evidence type="ECO:0000313" key="8">
    <source>
        <dbReference type="Proteomes" id="UP000192220"/>
    </source>
</evidence>
<reference evidence="9" key="1">
    <citation type="submission" date="2025-08" db="UniProtKB">
        <authorList>
            <consortium name="RefSeq"/>
        </authorList>
    </citation>
    <scope>IDENTIFICATION</scope>
</reference>
<dbReference type="KEGG" id="alim:106536739"/>
<dbReference type="PROSITE" id="PS00135">
    <property type="entry name" value="TRYPSIN_SER"/>
    <property type="match status" value="1"/>
</dbReference>
<gene>
    <name evidence="9" type="primary">LOC106536739</name>
</gene>
<dbReference type="AlphaFoldDB" id="A0A2I4DB99"/>
<dbReference type="CDD" id="cd00190">
    <property type="entry name" value="Tryp_SPc"/>
    <property type="match status" value="1"/>
</dbReference>
<dbReference type="InterPro" id="IPR018114">
    <property type="entry name" value="TRYPSIN_HIS"/>
</dbReference>
<evidence type="ECO:0000256" key="1">
    <source>
        <dbReference type="ARBA" id="ARBA00022670"/>
    </source>
</evidence>
<feature type="domain" description="Peptidase S1" evidence="7">
    <location>
        <begin position="42"/>
        <end position="277"/>
    </location>
</feature>
<keyword evidence="2 5" id="KW-0378">Hydrolase</keyword>
<evidence type="ECO:0000259" key="7">
    <source>
        <dbReference type="PROSITE" id="PS50240"/>
    </source>
</evidence>
<dbReference type="PRINTS" id="PR00722">
    <property type="entry name" value="CHYMOTRYPSIN"/>
</dbReference>
<dbReference type="InterPro" id="IPR043504">
    <property type="entry name" value="Peptidase_S1_PA_chymotrypsin"/>
</dbReference>
<dbReference type="InterPro" id="IPR001254">
    <property type="entry name" value="Trypsin_dom"/>
</dbReference>
<dbReference type="Pfam" id="PF00089">
    <property type="entry name" value="Trypsin"/>
    <property type="match status" value="1"/>
</dbReference>
<keyword evidence="4" id="KW-1015">Disulfide bond</keyword>
<dbReference type="GeneID" id="106536739"/>
<evidence type="ECO:0000256" key="2">
    <source>
        <dbReference type="ARBA" id="ARBA00022801"/>
    </source>
</evidence>
<feature type="signal peptide" evidence="6">
    <location>
        <begin position="1"/>
        <end position="24"/>
    </location>
</feature>
<dbReference type="InterPro" id="IPR009003">
    <property type="entry name" value="Peptidase_S1_PA"/>
</dbReference>
<keyword evidence="1 5" id="KW-0645">Protease</keyword>
<evidence type="ECO:0000256" key="6">
    <source>
        <dbReference type="SAM" id="SignalP"/>
    </source>
</evidence>
<dbReference type="FunFam" id="2.40.10.10:FF:000003">
    <property type="entry name" value="Transmembrane serine protease 3"/>
    <property type="match status" value="1"/>
</dbReference>
<evidence type="ECO:0000256" key="5">
    <source>
        <dbReference type="RuleBase" id="RU363034"/>
    </source>
</evidence>
<dbReference type="PANTHER" id="PTHR24252:SF7">
    <property type="entry name" value="HYALIN"/>
    <property type="match status" value="1"/>
</dbReference>
<accession>A0A2I4DB99</accession>
<dbReference type="InterPro" id="IPR033116">
    <property type="entry name" value="TRYPSIN_SER"/>
</dbReference>